<dbReference type="Proteomes" id="UP000008237">
    <property type="component" value="Unassembled WGS sequence"/>
</dbReference>
<dbReference type="EMBL" id="GL447455">
    <property type="protein sequence ID" value="EFN86451.1"/>
    <property type="molecule type" value="Genomic_DNA"/>
</dbReference>
<accession>E2BCX9</accession>
<proteinExistence type="predicted"/>
<name>E2BCX9_HARSA</name>
<protein>
    <submittedName>
        <fullName evidence="1">Uncharacterized protein</fullName>
    </submittedName>
</protein>
<evidence type="ECO:0000313" key="2">
    <source>
        <dbReference type="Proteomes" id="UP000008237"/>
    </source>
</evidence>
<dbReference type="InParanoid" id="E2BCX9"/>
<dbReference type="OrthoDB" id="7528606at2759"/>
<evidence type="ECO:0000313" key="1">
    <source>
        <dbReference type="EMBL" id="EFN86451.1"/>
    </source>
</evidence>
<dbReference type="AlphaFoldDB" id="E2BCX9"/>
<sequence>LSGKDKLTAKLIDELSLFYGLAIRRNKDSAEDMKTAIWATLKHNLSTD</sequence>
<organism evidence="2">
    <name type="scientific">Harpegnathos saltator</name>
    <name type="common">Jerdon's jumping ant</name>
    <dbReference type="NCBI Taxonomy" id="610380"/>
    <lineage>
        <taxon>Eukaryota</taxon>
        <taxon>Metazoa</taxon>
        <taxon>Ecdysozoa</taxon>
        <taxon>Arthropoda</taxon>
        <taxon>Hexapoda</taxon>
        <taxon>Insecta</taxon>
        <taxon>Pterygota</taxon>
        <taxon>Neoptera</taxon>
        <taxon>Endopterygota</taxon>
        <taxon>Hymenoptera</taxon>
        <taxon>Apocrita</taxon>
        <taxon>Aculeata</taxon>
        <taxon>Formicoidea</taxon>
        <taxon>Formicidae</taxon>
        <taxon>Ponerinae</taxon>
        <taxon>Ponerini</taxon>
        <taxon>Harpegnathos</taxon>
    </lineage>
</organism>
<feature type="non-terminal residue" evidence="1">
    <location>
        <position position="48"/>
    </location>
</feature>
<keyword evidence="2" id="KW-1185">Reference proteome</keyword>
<reference evidence="1 2" key="1">
    <citation type="journal article" date="2010" name="Science">
        <title>Genomic comparison of the ants Camponotus floridanus and Harpegnathos saltator.</title>
        <authorList>
            <person name="Bonasio R."/>
            <person name="Zhang G."/>
            <person name="Ye C."/>
            <person name="Mutti N.S."/>
            <person name="Fang X."/>
            <person name="Qin N."/>
            <person name="Donahue G."/>
            <person name="Yang P."/>
            <person name="Li Q."/>
            <person name="Li C."/>
            <person name="Zhang P."/>
            <person name="Huang Z."/>
            <person name="Berger S.L."/>
            <person name="Reinberg D."/>
            <person name="Wang J."/>
            <person name="Liebig J."/>
        </authorList>
    </citation>
    <scope>NUCLEOTIDE SEQUENCE [LARGE SCALE GENOMIC DNA]</scope>
    <source>
        <strain evidence="1 2">R22 G/1</strain>
    </source>
</reference>
<gene>
    <name evidence="1" type="ORF">EAI_00079</name>
</gene>
<feature type="non-terminal residue" evidence="1">
    <location>
        <position position="1"/>
    </location>
</feature>